<comment type="caution">
    <text evidence="2">The sequence shown here is derived from an EMBL/GenBank/DDBJ whole genome shotgun (WGS) entry which is preliminary data.</text>
</comment>
<accession>A0A0N8WGD9</accession>
<proteinExistence type="predicted"/>
<gene>
    <name evidence="2" type="ORF">AAY42_16035</name>
</gene>
<sequence>MSSIKRKLSVSFPFIYILCALSTYQVGAQSSDITSILKQFDNIIDYQNSGIYFGKPNTPYPNINEENHPFFAYLDYQNASVTYKGQPYLDLQIRYDIVRNDIQILPDKKLNLLGITLFKEFISDFSIGNFHFERLEGMEMEKKFFQIILKNPSFSLFKSYVKKEKERLKNRNVLYNEYVLDTTLFILSNGRLEEIKSKKQLIAFFPDDKNTLNILFQRNKSKKMSKDAIIIAVLKDWHSTILNPKSVE</sequence>
<dbReference type="RefSeq" id="WP_055397029.1">
    <property type="nucleotide sequence ID" value="NZ_LCTZ01000002.1"/>
</dbReference>
<feature type="signal peptide" evidence="1">
    <location>
        <begin position="1"/>
        <end position="28"/>
    </location>
</feature>
<name>A0A0N8WGD9_9FLAO</name>
<evidence type="ECO:0000256" key="1">
    <source>
        <dbReference type="SAM" id="SignalP"/>
    </source>
</evidence>
<dbReference type="STRING" id="346185.AAY42_16035"/>
<evidence type="ECO:0000313" key="2">
    <source>
        <dbReference type="EMBL" id="KQC31227.1"/>
    </source>
</evidence>
<dbReference type="AlphaFoldDB" id="A0A0N8WGD9"/>
<keyword evidence="3" id="KW-1185">Reference proteome</keyword>
<keyword evidence="1" id="KW-0732">Signal</keyword>
<dbReference type="EMBL" id="LCTZ01000002">
    <property type="protein sequence ID" value="KQC31227.1"/>
    <property type="molecule type" value="Genomic_DNA"/>
</dbReference>
<reference evidence="2 3" key="1">
    <citation type="submission" date="2015-04" db="EMBL/GenBank/DDBJ databases">
        <title>Complete genome of flavobacterium.</title>
        <authorList>
            <person name="Kwon Y.M."/>
            <person name="Kim S.-J."/>
        </authorList>
    </citation>
    <scope>NUCLEOTIDE SEQUENCE [LARGE SCALE GENOMIC DNA]</scope>
    <source>
        <strain evidence="2 3">DK169</strain>
    </source>
</reference>
<dbReference type="Proteomes" id="UP000050827">
    <property type="component" value="Unassembled WGS sequence"/>
</dbReference>
<evidence type="ECO:0000313" key="3">
    <source>
        <dbReference type="Proteomes" id="UP000050827"/>
    </source>
</evidence>
<organism evidence="2 3">
    <name type="scientific">Flagellimonas eckloniae</name>
    <dbReference type="NCBI Taxonomy" id="346185"/>
    <lineage>
        <taxon>Bacteria</taxon>
        <taxon>Pseudomonadati</taxon>
        <taxon>Bacteroidota</taxon>
        <taxon>Flavobacteriia</taxon>
        <taxon>Flavobacteriales</taxon>
        <taxon>Flavobacteriaceae</taxon>
        <taxon>Flagellimonas</taxon>
    </lineage>
</organism>
<dbReference type="OrthoDB" id="1187639at2"/>
<feature type="chain" id="PRO_5006033951" evidence="1">
    <location>
        <begin position="29"/>
        <end position="248"/>
    </location>
</feature>
<protein>
    <submittedName>
        <fullName evidence="2">Uncharacterized protein</fullName>
    </submittedName>
</protein>